<feature type="compositionally biased region" description="Polar residues" evidence="1">
    <location>
        <begin position="43"/>
        <end position="55"/>
    </location>
</feature>
<feature type="region of interest" description="Disordered" evidence="1">
    <location>
        <begin position="22"/>
        <end position="55"/>
    </location>
</feature>
<feature type="signal peptide" evidence="2">
    <location>
        <begin position="1"/>
        <end position="24"/>
    </location>
</feature>
<sequence length="144" mass="15270">MGGDFCCLGLSLVTLLSLTPTSSSSATLQSPSSTTSDPPTTSNVEQPGATQSRLRFSQNPEYLRKLLFFYCCLVYIDIPWNGIAQHQHLGRNDEPPTKPSSESTPPASSSSSPLSSTSASPPTTRPALLPQGPPRQSLPPTLPT</sequence>
<name>A0A3N4HMK5_ASCIM</name>
<keyword evidence="2" id="KW-0732">Signal</keyword>
<accession>A0A3N4HMK5</accession>
<evidence type="ECO:0000313" key="3">
    <source>
        <dbReference type="EMBL" id="RPA74487.1"/>
    </source>
</evidence>
<dbReference type="AlphaFoldDB" id="A0A3N4HMK5"/>
<feature type="region of interest" description="Disordered" evidence="1">
    <location>
        <begin position="87"/>
        <end position="144"/>
    </location>
</feature>
<evidence type="ECO:0000256" key="1">
    <source>
        <dbReference type="SAM" id="MobiDB-lite"/>
    </source>
</evidence>
<feature type="compositionally biased region" description="Pro residues" evidence="1">
    <location>
        <begin position="131"/>
        <end position="144"/>
    </location>
</feature>
<evidence type="ECO:0000256" key="2">
    <source>
        <dbReference type="SAM" id="SignalP"/>
    </source>
</evidence>
<feature type="compositionally biased region" description="Low complexity" evidence="1">
    <location>
        <begin position="22"/>
        <end position="42"/>
    </location>
</feature>
<reference evidence="3 4" key="1">
    <citation type="journal article" date="2018" name="Nat. Ecol. Evol.">
        <title>Pezizomycetes genomes reveal the molecular basis of ectomycorrhizal truffle lifestyle.</title>
        <authorList>
            <person name="Murat C."/>
            <person name="Payen T."/>
            <person name="Noel B."/>
            <person name="Kuo A."/>
            <person name="Morin E."/>
            <person name="Chen J."/>
            <person name="Kohler A."/>
            <person name="Krizsan K."/>
            <person name="Balestrini R."/>
            <person name="Da Silva C."/>
            <person name="Montanini B."/>
            <person name="Hainaut M."/>
            <person name="Levati E."/>
            <person name="Barry K.W."/>
            <person name="Belfiori B."/>
            <person name="Cichocki N."/>
            <person name="Clum A."/>
            <person name="Dockter R.B."/>
            <person name="Fauchery L."/>
            <person name="Guy J."/>
            <person name="Iotti M."/>
            <person name="Le Tacon F."/>
            <person name="Lindquist E.A."/>
            <person name="Lipzen A."/>
            <person name="Malagnac F."/>
            <person name="Mello A."/>
            <person name="Molinier V."/>
            <person name="Miyauchi S."/>
            <person name="Poulain J."/>
            <person name="Riccioni C."/>
            <person name="Rubini A."/>
            <person name="Sitrit Y."/>
            <person name="Splivallo R."/>
            <person name="Traeger S."/>
            <person name="Wang M."/>
            <person name="Zifcakova L."/>
            <person name="Wipf D."/>
            <person name="Zambonelli A."/>
            <person name="Paolocci F."/>
            <person name="Nowrousian M."/>
            <person name="Ottonello S."/>
            <person name="Baldrian P."/>
            <person name="Spatafora J.W."/>
            <person name="Henrissat B."/>
            <person name="Nagy L.G."/>
            <person name="Aury J.M."/>
            <person name="Wincker P."/>
            <person name="Grigoriev I.V."/>
            <person name="Bonfante P."/>
            <person name="Martin F.M."/>
        </authorList>
    </citation>
    <scope>NUCLEOTIDE SEQUENCE [LARGE SCALE GENOMIC DNA]</scope>
    <source>
        <strain evidence="3 4">RN42</strain>
    </source>
</reference>
<dbReference type="EMBL" id="ML119789">
    <property type="protein sequence ID" value="RPA74487.1"/>
    <property type="molecule type" value="Genomic_DNA"/>
</dbReference>
<feature type="compositionally biased region" description="Low complexity" evidence="1">
    <location>
        <begin position="99"/>
        <end position="127"/>
    </location>
</feature>
<keyword evidence="4" id="KW-1185">Reference proteome</keyword>
<feature type="chain" id="PRO_5018137654" evidence="2">
    <location>
        <begin position="25"/>
        <end position="144"/>
    </location>
</feature>
<organism evidence="3 4">
    <name type="scientific">Ascobolus immersus RN42</name>
    <dbReference type="NCBI Taxonomy" id="1160509"/>
    <lineage>
        <taxon>Eukaryota</taxon>
        <taxon>Fungi</taxon>
        <taxon>Dikarya</taxon>
        <taxon>Ascomycota</taxon>
        <taxon>Pezizomycotina</taxon>
        <taxon>Pezizomycetes</taxon>
        <taxon>Pezizales</taxon>
        <taxon>Ascobolaceae</taxon>
        <taxon>Ascobolus</taxon>
    </lineage>
</organism>
<evidence type="ECO:0000313" key="4">
    <source>
        <dbReference type="Proteomes" id="UP000275078"/>
    </source>
</evidence>
<protein>
    <submittedName>
        <fullName evidence="3">Uncharacterized protein</fullName>
    </submittedName>
</protein>
<gene>
    <name evidence="3" type="ORF">BJ508DRAFT_333051</name>
</gene>
<proteinExistence type="predicted"/>
<dbReference type="Proteomes" id="UP000275078">
    <property type="component" value="Unassembled WGS sequence"/>
</dbReference>